<evidence type="ECO:0000313" key="5">
    <source>
        <dbReference type="Proteomes" id="UP000694044"/>
    </source>
</evidence>
<evidence type="ECO:0000259" key="2">
    <source>
        <dbReference type="Pfam" id="PF04218"/>
    </source>
</evidence>
<sequence>MSSQPPASSTLTSMLHSSLEINAPDESFPARGKRFAPEGLHRDVEAKRPSVEGPSARGVSSFTLSSRPRKRPNYLGHDERCRIIRRVDRGESQASLAREFGVTRAAICQLYKKREAILARGEPEEASEEPFPVAKVQVTPVQHLERARTAISSAEKPQQVTLPCECCRKEVNLSPPTVDTRSNTVKLLLRIMKEPGCSLAPFERAAARLRLYVATWNLFDYFTRRVLTTSLLLDEFSILIEEAFAHYDRQASLSTQSKIRSMNCSSDANFCGITLGSGSGSFLSALLQIDAKAQSGQIHVKANRDDHTSWQLEYLDVPDIITELNVVLFSTSGKGGAECKAIEALQRIGVLEHRISLVMVVCSTSGFKEIITGYPNIKVITATIDDEWTLEGGLHHTNLVIPIKNEAKHQQRN</sequence>
<evidence type="ECO:0008006" key="6">
    <source>
        <dbReference type="Google" id="ProtNLM"/>
    </source>
</evidence>
<keyword evidence="5" id="KW-1185">Reference proteome</keyword>
<proteinExistence type="predicted"/>
<feature type="domain" description="Phosphoribosyltransferase" evidence="3">
    <location>
        <begin position="238"/>
        <end position="388"/>
    </location>
</feature>
<feature type="region of interest" description="Disordered" evidence="1">
    <location>
        <begin position="1"/>
        <end position="73"/>
    </location>
</feature>
<dbReference type="Pfam" id="PF04218">
    <property type="entry name" value="CENP-B_N"/>
    <property type="match status" value="1"/>
</dbReference>
<organism evidence="4 5">
    <name type="scientific">Phytophthora pseudosyringae</name>
    <dbReference type="NCBI Taxonomy" id="221518"/>
    <lineage>
        <taxon>Eukaryota</taxon>
        <taxon>Sar</taxon>
        <taxon>Stramenopiles</taxon>
        <taxon>Oomycota</taxon>
        <taxon>Peronosporomycetes</taxon>
        <taxon>Peronosporales</taxon>
        <taxon>Peronosporaceae</taxon>
        <taxon>Phytophthora</taxon>
    </lineage>
</organism>
<evidence type="ECO:0000256" key="1">
    <source>
        <dbReference type="SAM" id="MobiDB-lite"/>
    </source>
</evidence>
<dbReference type="InterPro" id="IPR007889">
    <property type="entry name" value="HTH_Psq"/>
</dbReference>
<dbReference type="EMBL" id="JAGDFM010000163">
    <property type="protein sequence ID" value="KAG7383906.1"/>
    <property type="molecule type" value="Genomic_DNA"/>
</dbReference>
<gene>
    <name evidence="4" type="ORF">PHYPSEUDO_003199</name>
</gene>
<feature type="domain" description="HTH psq-type" evidence="2">
    <location>
        <begin position="75"/>
        <end position="119"/>
    </location>
</feature>
<evidence type="ECO:0000259" key="3">
    <source>
        <dbReference type="Pfam" id="PF14681"/>
    </source>
</evidence>
<dbReference type="InterPro" id="IPR000836">
    <property type="entry name" value="PRTase_dom"/>
</dbReference>
<evidence type="ECO:0000313" key="4">
    <source>
        <dbReference type="EMBL" id="KAG7383906.1"/>
    </source>
</evidence>
<reference evidence="4" key="1">
    <citation type="submission" date="2021-02" db="EMBL/GenBank/DDBJ databases">
        <authorList>
            <person name="Palmer J.M."/>
        </authorList>
    </citation>
    <scope>NUCLEOTIDE SEQUENCE</scope>
    <source>
        <strain evidence="4">SCRP734</strain>
    </source>
</reference>
<feature type="compositionally biased region" description="Basic and acidic residues" evidence="1">
    <location>
        <begin position="35"/>
        <end position="50"/>
    </location>
</feature>
<comment type="caution">
    <text evidence="4">The sequence shown here is derived from an EMBL/GenBank/DDBJ whole genome shotgun (WGS) entry which is preliminary data.</text>
</comment>
<dbReference type="GO" id="GO:0003677">
    <property type="term" value="F:DNA binding"/>
    <property type="evidence" value="ECO:0007669"/>
    <property type="project" value="InterPro"/>
</dbReference>
<name>A0A8T1VSH0_9STRA</name>
<dbReference type="AlphaFoldDB" id="A0A8T1VSH0"/>
<dbReference type="Proteomes" id="UP000694044">
    <property type="component" value="Unassembled WGS sequence"/>
</dbReference>
<protein>
    <recommendedName>
        <fullName evidence="6">HTH psq-type domain-containing protein</fullName>
    </recommendedName>
</protein>
<dbReference type="Pfam" id="PF14681">
    <property type="entry name" value="UPRTase"/>
    <property type="match status" value="1"/>
</dbReference>
<accession>A0A8T1VSH0</accession>
<feature type="compositionally biased region" description="Low complexity" evidence="1">
    <location>
        <begin position="8"/>
        <end position="19"/>
    </location>
</feature>
<dbReference type="OrthoDB" id="106623at2759"/>